<organism evidence="2 3">
    <name type="scientific">Herbaspirillum frisingense GSF30</name>
    <dbReference type="NCBI Taxonomy" id="864073"/>
    <lineage>
        <taxon>Bacteria</taxon>
        <taxon>Pseudomonadati</taxon>
        <taxon>Pseudomonadota</taxon>
        <taxon>Betaproteobacteria</taxon>
        <taxon>Burkholderiales</taxon>
        <taxon>Oxalobacteraceae</taxon>
        <taxon>Herbaspirillum</taxon>
    </lineage>
</organism>
<dbReference type="Pfam" id="PF13692">
    <property type="entry name" value="Glyco_trans_1_4"/>
    <property type="match status" value="1"/>
</dbReference>
<evidence type="ECO:0000259" key="1">
    <source>
        <dbReference type="Pfam" id="PF13579"/>
    </source>
</evidence>
<evidence type="ECO:0000313" key="2">
    <source>
        <dbReference type="EMBL" id="EOA05182.1"/>
    </source>
</evidence>
<dbReference type="CDD" id="cd03794">
    <property type="entry name" value="GT4_WbuB-like"/>
    <property type="match status" value="1"/>
</dbReference>
<comment type="caution">
    <text evidence="2">The sequence shown here is derived from an EMBL/GenBank/DDBJ whole genome shotgun (WGS) entry which is preliminary data.</text>
</comment>
<feature type="domain" description="Glycosyltransferase subfamily 4-like N-terminal" evidence="1">
    <location>
        <begin position="47"/>
        <end position="225"/>
    </location>
</feature>
<evidence type="ECO:0000313" key="3">
    <source>
        <dbReference type="Proteomes" id="UP000006772"/>
    </source>
</evidence>
<dbReference type="Pfam" id="PF13579">
    <property type="entry name" value="Glyco_trans_4_4"/>
    <property type="match status" value="1"/>
</dbReference>
<accession>A0AAI9N4E3</accession>
<dbReference type="Gene3D" id="3.40.50.2000">
    <property type="entry name" value="Glycogen Phosphorylase B"/>
    <property type="match status" value="2"/>
</dbReference>
<dbReference type="PANTHER" id="PTHR45947">
    <property type="entry name" value="SULFOQUINOVOSYL TRANSFERASE SQD2"/>
    <property type="match status" value="1"/>
</dbReference>
<sequence>MAINRHLTVCALRWLVKRKARRAPEYTPRPGSLLYVAASALPYHVSGYTNRTQEIIVALRSVGADVSVMTRPGYPWDRKDRVVDAGPDATLVDGILYHHSRSPSNHRPVLQFALQAAPAIAQLAASRKVAAIHAASNHTNALPALLAARRLGIPFHYEMRGLWELSRISRSPDFEGSWAFRQGLALERLVASQADRLFVISEQLGKYIQQHWGIPAERMTLLPNCIDADRIPAADPAQAVPLTIGYAGSLIVYEGLDTLLEAVARLKREGLAVRLHVAGHGEAGQALQEQARQLGIDDVVCFHGRVSAVQARAIIGRCAVICIPRRPFEVCKIVPPLKLVEALAMARPVVVPDLPVFVDEMGSDPAGWFFKAGDSADLARTLRVALEDHAQLAVIGQRARTYAIGQRRWQGFVGAAVPSATPRASAGNMGAPHGR</sequence>
<dbReference type="SUPFAM" id="SSF53756">
    <property type="entry name" value="UDP-Glycosyltransferase/glycogen phosphorylase"/>
    <property type="match status" value="1"/>
</dbReference>
<dbReference type="AlphaFoldDB" id="A0AAI9N4E3"/>
<gene>
    <name evidence="2" type="ORF">HFRIS_008571</name>
</gene>
<name>A0AAI9N4E3_9BURK</name>
<dbReference type="Proteomes" id="UP000006772">
    <property type="component" value="Unassembled WGS sequence"/>
</dbReference>
<dbReference type="PANTHER" id="PTHR45947:SF3">
    <property type="entry name" value="SULFOQUINOVOSYL TRANSFERASE SQD2"/>
    <property type="match status" value="1"/>
</dbReference>
<reference evidence="2 3" key="1">
    <citation type="journal article" date="2013" name="Front. Microbiol.">
        <title>The genome of the endophytic bacterium H. frisingense GSF30(T) identifies diverse strategies in the Herbaspirillum genus to interact with plants.</title>
        <authorList>
            <person name="Straub D."/>
            <person name="Rothballer M."/>
            <person name="Hartmann A."/>
            <person name="Ludewig U."/>
        </authorList>
    </citation>
    <scope>NUCLEOTIDE SEQUENCE [LARGE SCALE GENOMIC DNA]</scope>
    <source>
        <strain evidence="2 3">GSF30</strain>
    </source>
</reference>
<protein>
    <submittedName>
        <fullName evidence="2">Group 1 glycosyl transferase</fullName>
    </submittedName>
</protein>
<dbReference type="InterPro" id="IPR050194">
    <property type="entry name" value="Glycosyltransferase_grp1"/>
</dbReference>
<dbReference type="EMBL" id="AEEC02000009">
    <property type="protein sequence ID" value="EOA05182.1"/>
    <property type="molecule type" value="Genomic_DNA"/>
</dbReference>
<proteinExistence type="predicted"/>
<dbReference type="RefSeq" id="WP_006462896.1">
    <property type="nucleotide sequence ID" value="NZ_AEEC02000009.1"/>
</dbReference>
<dbReference type="InterPro" id="IPR028098">
    <property type="entry name" value="Glyco_trans_4-like_N"/>
</dbReference>
<keyword evidence="2" id="KW-0808">Transferase</keyword>
<dbReference type="GO" id="GO:0016757">
    <property type="term" value="F:glycosyltransferase activity"/>
    <property type="evidence" value="ECO:0007669"/>
    <property type="project" value="TreeGrafter"/>
</dbReference>